<dbReference type="SUPFAM" id="SSF53474">
    <property type="entry name" value="alpha/beta-Hydrolases"/>
    <property type="match status" value="1"/>
</dbReference>
<dbReference type="AlphaFoldDB" id="A0A365TJ30"/>
<dbReference type="InterPro" id="IPR000073">
    <property type="entry name" value="AB_hydrolase_1"/>
</dbReference>
<dbReference type="Proteomes" id="UP000252204">
    <property type="component" value="Unassembled WGS sequence"/>
</dbReference>
<dbReference type="Pfam" id="PF12697">
    <property type="entry name" value="Abhydrolase_6"/>
    <property type="match status" value="1"/>
</dbReference>
<protein>
    <recommendedName>
        <fullName evidence="1">AB hydrolase-1 domain-containing protein</fullName>
    </recommendedName>
</protein>
<dbReference type="Gene3D" id="3.40.50.1820">
    <property type="entry name" value="alpha/beta hydrolase"/>
    <property type="match status" value="1"/>
</dbReference>
<dbReference type="PANTHER" id="PTHR43194">
    <property type="entry name" value="HYDROLASE ALPHA/BETA FOLD FAMILY"/>
    <property type="match status" value="1"/>
</dbReference>
<evidence type="ECO:0000313" key="3">
    <source>
        <dbReference type="Proteomes" id="UP000252204"/>
    </source>
</evidence>
<dbReference type="PRINTS" id="PR00111">
    <property type="entry name" value="ABHYDROLASE"/>
</dbReference>
<name>A0A365TJ30_9GAMM</name>
<dbReference type="InterPro" id="IPR029058">
    <property type="entry name" value="AB_hydrolase_fold"/>
</dbReference>
<reference evidence="3" key="1">
    <citation type="submission" date="2018-06" db="EMBL/GenBank/DDBJ databases">
        <title>Whole genome sequencing of four bacterial strains from South Shetland trench revealing bio-synthetic gene clusters.</title>
        <authorList>
            <person name="Abdel-Mageed W.M."/>
            <person name="Lehri B."/>
            <person name="Jarmusch S."/>
            <person name="Miranda K."/>
            <person name="Goodfellow M."/>
            <person name="Jaspars M."/>
            <person name="Karlyshev A.V."/>
        </authorList>
    </citation>
    <scope>NUCLEOTIDE SEQUENCE [LARGE SCALE GENOMIC DNA]</scope>
    <source>
        <strain evidence="3">SST4</strain>
    </source>
</reference>
<sequence>MVIRNVCMTSLPGDVLRDEAQWESLFSDVGGMTYHTRRSLTASAPGISPIVLVHGFGMSGGYLMPTAKRLAAKCAAVYVPDLPGHGKSDTPESPLNMLGLANALIDWLDAMDIAQADLVGHSMGCQIASDVSVRFPTRVRRLALIGPTVDPSHRNIRAQLPRALYACTFERPGLLLHFMADYWRMGTRLWPEAIAMLNYPIEEKLSCIEQPVLLIRGQRDKLAPQRWLDQASQMTGAERVVTIPNWGHNVIYSAPDAVVAELWSFLG</sequence>
<evidence type="ECO:0000259" key="1">
    <source>
        <dbReference type="Pfam" id="PF12697"/>
    </source>
</evidence>
<evidence type="ECO:0000313" key="2">
    <source>
        <dbReference type="EMBL" id="RBI65571.1"/>
    </source>
</evidence>
<organism evidence="2 3">
    <name type="scientific">Vreelandella sulfidaeris</name>
    <dbReference type="NCBI Taxonomy" id="115553"/>
    <lineage>
        <taxon>Bacteria</taxon>
        <taxon>Pseudomonadati</taxon>
        <taxon>Pseudomonadota</taxon>
        <taxon>Gammaproteobacteria</taxon>
        <taxon>Oceanospirillales</taxon>
        <taxon>Halomonadaceae</taxon>
        <taxon>Vreelandella</taxon>
    </lineage>
</organism>
<gene>
    <name evidence="2" type="ORF">DQ400_17455</name>
</gene>
<comment type="caution">
    <text evidence="2">The sequence shown here is derived from an EMBL/GenBank/DDBJ whole genome shotgun (WGS) entry which is preliminary data.</text>
</comment>
<dbReference type="PANTHER" id="PTHR43194:SF5">
    <property type="entry name" value="PIMELOYL-[ACYL-CARRIER PROTEIN] METHYL ESTER ESTERASE"/>
    <property type="match status" value="1"/>
</dbReference>
<accession>A0A365TJ30</accession>
<dbReference type="InterPro" id="IPR050228">
    <property type="entry name" value="Carboxylesterase_BioH"/>
</dbReference>
<keyword evidence="3" id="KW-1185">Reference proteome</keyword>
<feature type="domain" description="AB hydrolase-1" evidence="1">
    <location>
        <begin position="50"/>
        <end position="260"/>
    </location>
</feature>
<dbReference type="EMBL" id="QNTU01000016">
    <property type="protein sequence ID" value="RBI65571.1"/>
    <property type="molecule type" value="Genomic_DNA"/>
</dbReference>
<proteinExistence type="predicted"/>